<accession>A0ABX6SZF6</accession>
<organism evidence="1 2">
    <name type="scientific">Sphingomonas daechungensis</name>
    <dbReference type="NCBI Taxonomy" id="1176646"/>
    <lineage>
        <taxon>Bacteria</taxon>
        <taxon>Pseudomonadati</taxon>
        <taxon>Pseudomonadota</taxon>
        <taxon>Alphaproteobacteria</taxon>
        <taxon>Sphingomonadales</taxon>
        <taxon>Sphingomonadaceae</taxon>
        <taxon>Sphingomonas</taxon>
    </lineage>
</organism>
<evidence type="ECO:0000313" key="1">
    <source>
        <dbReference type="EMBL" id="QNP42966.1"/>
    </source>
</evidence>
<keyword evidence="2" id="KW-1185">Reference proteome</keyword>
<evidence type="ECO:0000313" key="2">
    <source>
        <dbReference type="Proteomes" id="UP000516134"/>
    </source>
</evidence>
<gene>
    <name evidence="1" type="ORF">H9L15_13330</name>
</gene>
<sequence length="46" mass="4447">MKLLMIIAAAVASAGLVLPTVTQGQAGEVGKQVASAAAVATPTLRA</sequence>
<proteinExistence type="predicted"/>
<reference evidence="1 2" key="1">
    <citation type="submission" date="2020-08" db="EMBL/GenBank/DDBJ databases">
        <title>Genome sequence of Sphingomonas daechungensis KACC 18115T.</title>
        <authorList>
            <person name="Hyun D.-W."/>
            <person name="Bae J.-W."/>
        </authorList>
    </citation>
    <scope>NUCLEOTIDE SEQUENCE [LARGE SCALE GENOMIC DNA]</scope>
    <source>
        <strain evidence="1 2">KACC 18115</strain>
    </source>
</reference>
<protein>
    <submittedName>
        <fullName evidence="1">Uncharacterized protein</fullName>
    </submittedName>
</protein>
<dbReference type="RefSeq" id="WP_187714397.1">
    <property type="nucleotide sequence ID" value="NZ_BAABJC010000001.1"/>
</dbReference>
<dbReference type="EMBL" id="CP060780">
    <property type="protein sequence ID" value="QNP42966.1"/>
    <property type="molecule type" value="Genomic_DNA"/>
</dbReference>
<name>A0ABX6SZF6_9SPHN</name>
<dbReference type="Proteomes" id="UP000516134">
    <property type="component" value="Chromosome"/>
</dbReference>